<feature type="region of interest" description="Disordered" evidence="1">
    <location>
        <begin position="1"/>
        <end position="53"/>
    </location>
</feature>
<gene>
    <name evidence="2" type="ORF">PeribacterD1_0562</name>
</gene>
<reference evidence="2 3" key="2">
    <citation type="journal article" date="2016" name="PeerJ">
        <title>Analysis of five complete genome sequences for members of the class Peribacteria in the recently recognized Peregrinibacteria bacterial phylum.</title>
        <authorList>
            <person name="Anantharaman K."/>
            <person name="Brown C.T."/>
            <person name="Burstein D."/>
            <person name="Castelle C.J."/>
            <person name="Probst A.J."/>
            <person name="Thomas B.C."/>
            <person name="Williams K.H."/>
            <person name="Banfield J.F."/>
        </authorList>
    </citation>
    <scope>NUCLEOTIDE SEQUENCE [LARGE SCALE GENOMIC DNA]</scope>
    <source>
        <strain evidence="2">RIFOXYD1_FULL_PER-ii_59_16</strain>
    </source>
</reference>
<dbReference type="STRING" id="1735162.PeribacterB2_0561"/>
<accession>A0A0S1SQV8</accession>
<evidence type="ECO:0000313" key="3">
    <source>
        <dbReference type="Proteomes" id="UP000069135"/>
    </source>
</evidence>
<accession>A0A0S1SK27</accession>
<reference evidence="3" key="1">
    <citation type="submission" date="2015-10" db="EMBL/GenBank/DDBJ databases">
        <title>Analysis of five complete genome sequences for members of the class Peribacteria in the recently recognized Peregrinibacteria bacterial phylum.</title>
        <authorList>
            <person name="Anantharaman K."/>
            <person name="Brown C.T."/>
            <person name="Burstein D."/>
            <person name="Castelle C.J."/>
            <person name="Probst A.J."/>
            <person name="Thomas B.C."/>
            <person name="Williams K.H."/>
            <person name="Banfield J.F."/>
        </authorList>
    </citation>
    <scope>NUCLEOTIDE SEQUENCE [LARGE SCALE GENOMIC DNA]</scope>
</reference>
<dbReference type="KEGG" id="prf:PeribacterA2_0562"/>
<feature type="region of interest" description="Disordered" evidence="1">
    <location>
        <begin position="400"/>
        <end position="425"/>
    </location>
</feature>
<dbReference type="Proteomes" id="UP000069135">
    <property type="component" value="Chromosome"/>
</dbReference>
<feature type="compositionally biased region" description="Basic and acidic residues" evidence="1">
    <location>
        <begin position="14"/>
        <end position="52"/>
    </location>
</feature>
<organism evidence="2 3">
    <name type="scientific">Candidatus Peribacter riflensis</name>
    <dbReference type="NCBI Taxonomy" id="1735162"/>
    <lineage>
        <taxon>Bacteria</taxon>
        <taxon>Candidatus Peregrinibacteriota</taxon>
        <taxon>Candidatus Peribacteria</taxon>
        <taxon>Candidatus Peribacterales</taxon>
        <taxon>Candidatus Peribacteraceae</taxon>
        <taxon>Candidatus Peribacter</taxon>
    </lineage>
</organism>
<protein>
    <submittedName>
        <fullName evidence="2">Uncharacterized protein</fullName>
    </submittedName>
</protein>
<sequence>MADAPRESQAQAPEQRERVTESEVKQALRRNTAENRPVHPRDAERREVENTRDLSLTTMAVEMLPREGRILQKELEKAKKKSEVPHLIESQKKAQAVVGAYLASLKQDLKENFPEEDFRAASRAHAKGIQRKIEAMLDQAQREGLVTVYNGRIANRVGYAAAWIEELKQMRSGPDLTPGQKQAIMRVERFFQTVLDGDPAWTQAYKIVHQKRPESDAVRRGKGALKMLGVLAAAGMAFISGILDMKNKQVSPYTLAWLGLTGWSVGFFKGQGETVRNQLAFVPTKDWETLCQKLALKGQNGVDFIAFIQRAHQSKKGKKALELLKKARPQARLNPQEYIPLLVGENPQGPDAQMEATLKTLSPAQLYTLCLHVTSVTDRTANALLRDFIQNNVNSQTTAGDLRQLQKPPSASTPSGTPPAGLPQQ</sequence>
<evidence type="ECO:0000256" key="1">
    <source>
        <dbReference type="SAM" id="MobiDB-lite"/>
    </source>
</evidence>
<evidence type="ECO:0000313" key="2">
    <source>
        <dbReference type="EMBL" id="ALM13247.1"/>
    </source>
</evidence>
<proteinExistence type="predicted"/>
<dbReference type="EMBL" id="CP013065">
    <property type="protein sequence ID" value="ALM13247.1"/>
    <property type="molecule type" value="Genomic_DNA"/>
</dbReference>
<dbReference type="AlphaFoldDB" id="A0A0S1SWM2"/>
<accession>A0A0S1SS47</accession>
<feature type="compositionally biased region" description="Pro residues" evidence="1">
    <location>
        <begin position="416"/>
        <end position="425"/>
    </location>
</feature>
<accession>A0A0S1SWM2</accession>
<accession>A0A0S1SIW5</accession>
<name>A0A0S1SWM2_9BACT</name>